<comment type="similarity">
    <text evidence="3 14">Belongs to the class I-like SAM-binding methyltransferase superfamily. RsmB/NOP family.</text>
</comment>
<dbReference type="Gene3D" id="3.30.70.1170">
    <property type="entry name" value="Sun protein, domain 3"/>
    <property type="match status" value="1"/>
</dbReference>
<evidence type="ECO:0000256" key="10">
    <source>
        <dbReference type="ARBA" id="ARBA00022884"/>
    </source>
</evidence>
<sequence>MKTQTKTTNVRELALDILLQIEKNQAYSNLLLNQSIKRSQIQQKDIGLLTEIVYGTIQRKLTLDYFLKPFLKNPHKVQEWVIVLLRSTIYQMHYLTRIPDHAAIFEAVEIAKKRGHKGIASMVNGVLRSMQREGTPSFDSIMDPVERLSIEMSFPLWLVQRWTNQYGFEQTKLLCESTMKSPTSTARVNMVRITKEELLAKLEEEGVIGNPGDLAEDAIKVEKGNLALSNSFKEGFLTVQDESSMLVAKALDPKPGEYVLDSCAAPGGKTTHIAEMMNNSGQVVSVDLHEHKVKLIDEQVKRLHLSNVETVAMDSRKLKEKFEEETFDRILVDAPCSGLGVIRRKPDIKYQKKEQDIHHLSTIQSTILSSVAPLLKKGGTLVYSTCTMDKEENEEVVKKFLIDHTDYELDVEFINRLPQKIREQAEIKDGRIQILPHHFGTDGFFISCLRKRV</sequence>
<evidence type="ECO:0000256" key="3">
    <source>
        <dbReference type="ARBA" id="ARBA00007494"/>
    </source>
</evidence>
<keyword evidence="17" id="KW-1185">Reference proteome</keyword>
<keyword evidence="8 14" id="KW-0808">Transferase</keyword>
<evidence type="ECO:0000256" key="7">
    <source>
        <dbReference type="ARBA" id="ARBA00022603"/>
    </source>
</evidence>
<evidence type="ECO:0000313" key="17">
    <source>
        <dbReference type="Proteomes" id="UP001518925"/>
    </source>
</evidence>
<accession>A0ABS2DJD4</accession>
<dbReference type="Pfam" id="PF01189">
    <property type="entry name" value="Methyltr_RsmB-F"/>
    <property type="match status" value="1"/>
</dbReference>
<dbReference type="Gene3D" id="3.40.50.150">
    <property type="entry name" value="Vaccinia Virus protein VP39"/>
    <property type="match status" value="1"/>
</dbReference>
<dbReference type="PANTHER" id="PTHR22807">
    <property type="entry name" value="NOP2 YEAST -RELATED NOL1/NOP2/FMU SUN DOMAIN-CONTAINING"/>
    <property type="match status" value="1"/>
</dbReference>
<evidence type="ECO:0000256" key="13">
    <source>
        <dbReference type="ARBA" id="ARBA00047283"/>
    </source>
</evidence>
<protein>
    <recommendedName>
        <fullName evidence="4">16S rRNA (cytosine(967)-C(5))-methyltransferase</fullName>
        <ecNumber evidence="4">2.1.1.176</ecNumber>
    </recommendedName>
    <alternativeName>
        <fullName evidence="11">16S rRNA m5C967 methyltransferase</fullName>
    </alternativeName>
    <alternativeName>
        <fullName evidence="12">rRNA (cytosine-C(5)-)-methyltransferase RsmB</fullName>
    </alternativeName>
</protein>
<dbReference type="SUPFAM" id="SSF53335">
    <property type="entry name" value="S-adenosyl-L-methionine-dependent methyltransferases"/>
    <property type="match status" value="1"/>
</dbReference>
<keyword evidence="5" id="KW-0963">Cytoplasm</keyword>
<evidence type="ECO:0000313" key="16">
    <source>
        <dbReference type="EMBL" id="MBM6618496.1"/>
    </source>
</evidence>
<keyword evidence="7 14" id="KW-0489">Methyltransferase</keyword>
<dbReference type="Pfam" id="PF22458">
    <property type="entry name" value="RsmF-B_ferredox"/>
    <property type="match status" value="1"/>
</dbReference>
<comment type="function">
    <text evidence="1">Specifically methylates the cytosine at position 967 (m5C967) of 16S rRNA.</text>
</comment>
<dbReference type="PRINTS" id="PR02008">
    <property type="entry name" value="RCMTFAMILY"/>
</dbReference>
<proteinExistence type="inferred from homology"/>
<feature type="active site" description="Nucleophile" evidence="14">
    <location>
        <position position="386"/>
    </location>
</feature>
<dbReference type="EC" id="2.1.1.176" evidence="4"/>
<dbReference type="InterPro" id="IPR006027">
    <property type="entry name" value="NusB_RsmB_TIM44"/>
</dbReference>
<feature type="binding site" evidence="14">
    <location>
        <position position="287"/>
    </location>
    <ligand>
        <name>S-adenosyl-L-methionine</name>
        <dbReference type="ChEBI" id="CHEBI:59789"/>
    </ligand>
</feature>
<feature type="binding site" evidence="14">
    <location>
        <position position="333"/>
    </location>
    <ligand>
        <name>S-adenosyl-L-methionine</name>
        <dbReference type="ChEBI" id="CHEBI:59789"/>
    </ligand>
</feature>
<evidence type="ECO:0000256" key="1">
    <source>
        <dbReference type="ARBA" id="ARBA00002724"/>
    </source>
</evidence>
<dbReference type="CDD" id="cd02440">
    <property type="entry name" value="AdoMet_MTases"/>
    <property type="match status" value="1"/>
</dbReference>
<dbReference type="Gene3D" id="1.10.940.10">
    <property type="entry name" value="NusB-like"/>
    <property type="match status" value="1"/>
</dbReference>
<dbReference type="Pfam" id="PF01029">
    <property type="entry name" value="NusB"/>
    <property type="match status" value="1"/>
</dbReference>
<dbReference type="InterPro" id="IPR049560">
    <property type="entry name" value="MeTrfase_RsmB-F_NOP2_cat"/>
</dbReference>
<dbReference type="InterPro" id="IPR029063">
    <property type="entry name" value="SAM-dependent_MTases_sf"/>
</dbReference>
<dbReference type="NCBIfam" id="TIGR00446">
    <property type="entry name" value="nop2p"/>
    <property type="match status" value="1"/>
</dbReference>
<evidence type="ECO:0000256" key="6">
    <source>
        <dbReference type="ARBA" id="ARBA00022552"/>
    </source>
</evidence>
<dbReference type="InterPro" id="IPR011023">
    <property type="entry name" value="Nop2p"/>
</dbReference>
<dbReference type="InterPro" id="IPR054728">
    <property type="entry name" value="RsmB-like_ferredoxin"/>
</dbReference>
<dbReference type="NCBIfam" id="TIGR00563">
    <property type="entry name" value="rsmB"/>
    <property type="match status" value="1"/>
</dbReference>
<dbReference type="InterPro" id="IPR001678">
    <property type="entry name" value="MeTrfase_RsmB-F_NOP2_dom"/>
</dbReference>
<dbReference type="InterPro" id="IPR018314">
    <property type="entry name" value="RsmB/NOL1/NOP2-like_CS"/>
</dbReference>
<dbReference type="PROSITE" id="PS01153">
    <property type="entry name" value="NOL1_NOP2_SUN"/>
    <property type="match status" value="1"/>
</dbReference>
<dbReference type="Proteomes" id="UP001518925">
    <property type="component" value="Unassembled WGS sequence"/>
</dbReference>
<dbReference type="GO" id="GO:0008168">
    <property type="term" value="F:methyltransferase activity"/>
    <property type="evidence" value="ECO:0007669"/>
    <property type="project" value="UniProtKB-KW"/>
</dbReference>
<feature type="binding site" evidence="14">
    <location>
        <begin position="263"/>
        <end position="269"/>
    </location>
    <ligand>
        <name>S-adenosyl-L-methionine</name>
        <dbReference type="ChEBI" id="CHEBI:59789"/>
    </ligand>
</feature>
<keyword evidence="10 14" id="KW-0694">RNA-binding</keyword>
<keyword evidence="6" id="KW-0698">rRNA processing</keyword>
<evidence type="ECO:0000256" key="2">
    <source>
        <dbReference type="ARBA" id="ARBA00004496"/>
    </source>
</evidence>
<evidence type="ECO:0000256" key="12">
    <source>
        <dbReference type="ARBA" id="ARBA00031088"/>
    </source>
</evidence>
<evidence type="ECO:0000256" key="8">
    <source>
        <dbReference type="ARBA" id="ARBA00022679"/>
    </source>
</evidence>
<evidence type="ECO:0000256" key="11">
    <source>
        <dbReference type="ARBA" id="ARBA00030399"/>
    </source>
</evidence>
<gene>
    <name evidence="16" type="primary">rsmB</name>
    <name evidence="16" type="ORF">JR050_12575</name>
</gene>
<dbReference type="GO" id="GO:0032259">
    <property type="term" value="P:methylation"/>
    <property type="evidence" value="ECO:0007669"/>
    <property type="project" value="UniProtKB-KW"/>
</dbReference>
<dbReference type="InterPro" id="IPR023267">
    <property type="entry name" value="RCMT"/>
</dbReference>
<keyword evidence="9 14" id="KW-0949">S-adenosyl-L-methionine</keyword>
<dbReference type="PANTHER" id="PTHR22807:SF53">
    <property type="entry name" value="RIBOSOMAL RNA SMALL SUBUNIT METHYLTRANSFERASE B-RELATED"/>
    <property type="match status" value="1"/>
</dbReference>
<dbReference type="InterPro" id="IPR004573">
    <property type="entry name" value="rRNA_ssu_MeTfrase_B"/>
</dbReference>
<organism evidence="16 17">
    <name type="scientific">Bacillus suaedaesalsae</name>
    <dbReference type="NCBI Taxonomy" id="2810349"/>
    <lineage>
        <taxon>Bacteria</taxon>
        <taxon>Bacillati</taxon>
        <taxon>Bacillota</taxon>
        <taxon>Bacilli</taxon>
        <taxon>Bacillales</taxon>
        <taxon>Bacillaceae</taxon>
        <taxon>Bacillus</taxon>
    </lineage>
</organism>
<dbReference type="RefSeq" id="WP_204203838.1">
    <property type="nucleotide sequence ID" value="NZ_JAFELM010000031.1"/>
</dbReference>
<feature type="binding site" evidence="14">
    <location>
        <position position="314"/>
    </location>
    <ligand>
        <name>S-adenosyl-L-methionine</name>
        <dbReference type="ChEBI" id="CHEBI:59789"/>
    </ligand>
</feature>
<dbReference type="InterPro" id="IPR035926">
    <property type="entry name" value="NusB-like_sf"/>
</dbReference>
<dbReference type="NCBIfam" id="NF011494">
    <property type="entry name" value="PRK14902.1"/>
    <property type="match status" value="1"/>
</dbReference>
<dbReference type="PROSITE" id="PS51686">
    <property type="entry name" value="SAM_MT_RSMB_NOP"/>
    <property type="match status" value="1"/>
</dbReference>
<evidence type="ECO:0000256" key="9">
    <source>
        <dbReference type="ARBA" id="ARBA00022691"/>
    </source>
</evidence>
<evidence type="ECO:0000256" key="14">
    <source>
        <dbReference type="PROSITE-ProRule" id="PRU01023"/>
    </source>
</evidence>
<dbReference type="EMBL" id="JAFELM010000031">
    <property type="protein sequence ID" value="MBM6618496.1"/>
    <property type="molecule type" value="Genomic_DNA"/>
</dbReference>
<comment type="subcellular location">
    <subcellularLocation>
        <location evidence="2">Cytoplasm</location>
    </subcellularLocation>
</comment>
<evidence type="ECO:0000256" key="4">
    <source>
        <dbReference type="ARBA" id="ARBA00012140"/>
    </source>
</evidence>
<evidence type="ECO:0000256" key="5">
    <source>
        <dbReference type="ARBA" id="ARBA00022490"/>
    </source>
</evidence>
<reference evidence="16 17" key="1">
    <citation type="submission" date="2021-02" db="EMBL/GenBank/DDBJ databases">
        <title>Bacillus sp. RD4P76, an endophyte from a halophyte.</title>
        <authorList>
            <person name="Sun J.-Q."/>
        </authorList>
    </citation>
    <scope>NUCLEOTIDE SEQUENCE [LARGE SCALE GENOMIC DNA]</scope>
    <source>
        <strain evidence="16 17">RD4P76</strain>
    </source>
</reference>
<evidence type="ECO:0000259" key="15">
    <source>
        <dbReference type="PROSITE" id="PS51686"/>
    </source>
</evidence>
<dbReference type="SUPFAM" id="SSF48013">
    <property type="entry name" value="NusB-like"/>
    <property type="match status" value="1"/>
</dbReference>
<name>A0ABS2DJD4_9BACI</name>
<comment type="caution">
    <text evidence="16">The sequence shown here is derived from an EMBL/GenBank/DDBJ whole genome shotgun (WGS) entry which is preliminary data.</text>
</comment>
<feature type="domain" description="SAM-dependent MTase RsmB/NOP-type" evidence="15">
    <location>
        <begin position="174"/>
        <end position="452"/>
    </location>
</feature>
<comment type="catalytic activity">
    <reaction evidence="13">
        <text>cytidine(967) in 16S rRNA + S-adenosyl-L-methionine = 5-methylcytidine(967) in 16S rRNA + S-adenosyl-L-homocysteine + H(+)</text>
        <dbReference type="Rhea" id="RHEA:42748"/>
        <dbReference type="Rhea" id="RHEA-COMP:10219"/>
        <dbReference type="Rhea" id="RHEA-COMP:10220"/>
        <dbReference type="ChEBI" id="CHEBI:15378"/>
        <dbReference type="ChEBI" id="CHEBI:57856"/>
        <dbReference type="ChEBI" id="CHEBI:59789"/>
        <dbReference type="ChEBI" id="CHEBI:74483"/>
        <dbReference type="ChEBI" id="CHEBI:82748"/>
        <dbReference type="EC" id="2.1.1.176"/>
    </reaction>
</comment>